<accession>A0A5C5VVZ4</accession>
<dbReference type="RefSeq" id="WP_146574721.1">
    <property type="nucleotide sequence ID" value="NZ_SJPH01000005.1"/>
</dbReference>
<dbReference type="Proteomes" id="UP000318995">
    <property type="component" value="Unassembled WGS sequence"/>
</dbReference>
<reference evidence="2 3" key="1">
    <citation type="submission" date="2019-02" db="EMBL/GenBank/DDBJ databases">
        <title>Deep-cultivation of Planctomycetes and their phenomic and genomic characterization uncovers novel biology.</title>
        <authorList>
            <person name="Wiegand S."/>
            <person name="Jogler M."/>
            <person name="Boedeker C."/>
            <person name="Pinto D."/>
            <person name="Vollmers J."/>
            <person name="Rivas-Marin E."/>
            <person name="Kohn T."/>
            <person name="Peeters S.H."/>
            <person name="Heuer A."/>
            <person name="Rast P."/>
            <person name="Oberbeckmann S."/>
            <person name="Bunk B."/>
            <person name="Jeske O."/>
            <person name="Meyerdierks A."/>
            <person name="Storesund J.E."/>
            <person name="Kallscheuer N."/>
            <person name="Luecker S."/>
            <person name="Lage O.M."/>
            <person name="Pohl T."/>
            <person name="Merkel B.J."/>
            <person name="Hornburger P."/>
            <person name="Mueller R.-W."/>
            <person name="Bruemmer F."/>
            <person name="Labrenz M."/>
            <person name="Spormann A.M."/>
            <person name="Op Den Camp H."/>
            <person name="Overmann J."/>
            <person name="Amann R."/>
            <person name="Jetten M.S.M."/>
            <person name="Mascher T."/>
            <person name="Medema M.H."/>
            <person name="Devos D.P."/>
            <person name="Kaster A.-K."/>
            <person name="Ovreas L."/>
            <person name="Rohde M."/>
            <person name="Galperin M.Y."/>
            <person name="Jogler C."/>
        </authorList>
    </citation>
    <scope>NUCLEOTIDE SEQUENCE [LARGE SCALE GENOMIC DNA]</scope>
    <source>
        <strain evidence="2 3">Pla111</strain>
    </source>
</reference>
<evidence type="ECO:0000313" key="3">
    <source>
        <dbReference type="Proteomes" id="UP000318995"/>
    </source>
</evidence>
<dbReference type="InterPro" id="IPR029063">
    <property type="entry name" value="SAM-dependent_MTases_sf"/>
</dbReference>
<dbReference type="InterPro" id="IPR041497">
    <property type="entry name" value="Thump-like"/>
</dbReference>
<sequence length="413" mass="44164">MSGTDPCEAEWLAGPEAASWLEEVGGAPPTPRLVAKLRGALPPSRVALLLEIAEARSRSRAKFARGERLLLTRRGLEQATDQWIAAYKAARFAKFGPVLDIGCGVGGDLMALARRAGVPPLAIERDQTLAVFAAHNVLVSGGVAELRTRSADRADVAACDAWHADPDRRLAGRRTVQLSQSQPALEELETWIKARGDFALKLAPAAETPEAWEAEAELEWISRGGECRQLVVWGGRLAQTPGQRRATCVPSQSLPDVSAVGTTSGGLVPTFVGNPRVPLEQVKRVAEWVYEPDPAILAAGLTGALAAKHGLAAFAQVAYLTGPARVADPLLSAFRVLEILPLQRSRLAQWLKQRDVGRLEIKCRGVPIDPAALRKELKPRGDAALTLLIAPGQGQASRRQGKPLVIAAERVAS</sequence>
<dbReference type="Pfam" id="PF18096">
    <property type="entry name" value="Thump_like"/>
    <property type="match status" value="1"/>
</dbReference>
<gene>
    <name evidence="2" type="ORF">Pla111_24840</name>
</gene>
<feature type="domain" description="THUMP-like" evidence="1">
    <location>
        <begin position="332"/>
        <end position="396"/>
    </location>
</feature>
<protein>
    <recommendedName>
        <fullName evidence="1">THUMP-like domain-containing protein</fullName>
    </recommendedName>
</protein>
<evidence type="ECO:0000259" key="1">
    <source>
        <dbReference type="Pfam" id="PF18096"/>
    </source>
</evidence>
<dbReference type="AlphaFoldDB" id="A0A5C5VVZ4"/>
<evidence type="ECO:0000313" key="2">
    <source>
        <dbReference type="EMBL" id="TWT42846.1"/>
    </source>
</evidence>
<comment type="caution">
    <text evidence="2">The sequence shown here is derived from an EMBL/GenBank/DDBJ whole genome shotgun (WGS) entry which is preliminary data.</text>
</comment>
<dbReference type="SUPFAM" id="SSF53335">
    <property type="entry name" value="S-adenosyl-L-methionine-dependent methyltransferases"/>
    <property type="match status" value="1"/>
</dbReference>
<dbReference type="CDD" id="cd02440">
    <property type="entry name" value="AdoMet_MTases"/>
    <property type="match status" value="1"/>
</dbReference>
<proteinExistence type="predicted"/>
<organism evidence="2 3">
    <name type="scientific">Botrimarina hoheduenensis</name>
    <dbReference type="NCBI Taxonomy" id="2528000"/>
    <lineage>
        <taxon>Bacteria</taxon>
        <taxon>Pseudomonadati</taxon>
        <taxon>Planctomycetota</taxon>
        <taxon>Planctomycetia</taxon>
        <taxon>Pirellulales</taxon>
        <taxon>Lacipirellulaceae</taxon>
        <taxon>Botrimarina</taxon>
    </lineage>
</organism>
<keyword evidence="3" id="KW-1185">Reference proteome</keyword>
<dbReference type="Gene3D" id="3.40.50.150">
    <property type="entry name" value="Vaccinia Virus protein VP39"/>
    <property type="match status" value="1"/>
</dbReference>
<name>A0A5C5VVZ4_9BACT</name>
<dbReference type="OrthoDB" id="9810570at2"/>
<dbReference type="EMBL" id="SJPH01000005">
    <property type="protein sequence ID" value="TWT42846.1"/>
    <property type="molecule type" value="Genomic_DNA"/>
</dbReference>